<evidence type="ECO:0000313" key="2">
    <source>
        <dbReference type="EMBL" id="BES90824.1"/>
    </source>
</evidence>
<dbReference type="EMBL" id="AP028910">
    <property type="protein sequence ID" value="BES90824.1"/>
    <property type="molecule type" value="Genomic_DNA"/>
</dbReference>
<evidence type="ECO:0000313" key="3">
    <source>
        <dbReference type="Proteomes" id="UP001307889"/>
    </source>
</evidence>
<reference evidence="2 3" key="1">
    <citation type="submission" date="2023-09" db="EMBL/GenBank/DDBJ databases">
        <title>Nesidiocoris tenuis whole genome shotgun sequence.</title>
        <authorList>
            <person name="Shibata T."/>
            <person name="Shimoda M."/>
            <person name="Kobayashi T."/>
            <person name="Uehara T."/>
        </authorList>
    </citation>
    <scope>NUCLEOTIDE SEQUENCE [LARGE SCALE GENOMIC DNA]</scope>
    <source>
        <strain evidence="2 3">Japan</strain>
    </source>
</reference>
<dbReference type="PANTHER" id="PTHR22619">
    <property type="entry name" value="ZINC FINGER SWIM DOMAIN CONTAINING PROTEIN 4, 5, 6"/>
    <property type="match status" value="1"/>
</dbReference>
<keyword evidence="3" id="KW-1185">Reference proteome</keyword>
<dbReference type="PANTHER" id="PTHR22619:SF0">
    <property type="entry name" value="ZINC FINGER SWIM DOMAIN-CONTAINING PROTEIN 6-LIKE PROTEIN"/>
    <property type="match status" value="1"/>
</dbReference>
<sequence length="286" mass="31688">MLASGLDRQVCAKRSEPLKGERGEMDLLLLLHHHHPFLLLLRLLLLLHRRRHRTQLPPPRLPRPHAPPSTRPTGLRRSARRLIFSLASCFVRHGWCASRLRRSARARYYSVNDRSPGARLVLCAMSAAPAGPSSSGSRGVKRPRGSPCPSQKRDGGATSSGCWTAAGRPINSLLDMTARVVAKNIPFQRVEESYARIPEPVQRRIIFWSFPRDERDILMYSSLSRASPAPAPVPSSDAQSLPFFKGLKLLETGSVDNVLQVGKRNSIGVIADHVRTCYGTYVVGPT</sequence>
<organism evidence="2 3">
    <name type="scientific">Nesidiocoris tenuis</name>
    <dbReference type="NCBI Taxonomy" id="355587"/>
    <lineage>
        <taxon>Eukaryota</taxon>
        <taxon>Metazoa</taxon>
        <taxon>Ecdysozoa</taxon>
        <taxon>Arthropoda</taxon>
        <taxon>Hexapoda</taxon>
        <taxon>Insecta</taxon>
        <taxon>Pterygota</taxon>
        <taxon>Neoptera</taxon>
        <taxon>Paraneoptera</taxon>
        <taxon>Hemiptera</taxon>
        <taxon>Heteroptera</taxon>
        <taxon>Panheteroptera</taxon>
        <taxon>Cimicomorpha</taxon>
        <taxon>Miridae</taxon>
        <taxon>Dicyphina</taxon>
        <taxon>Nesidiocoris</taxon>
    </lineage>
</organism>
<feature type="region of interest" description="Disordered" evidence="1">
    <location>
        <begin position="129"/>
        <end position="161"/>
    </location>
</feature>
<feature type="compositionally biased region" description="Pro residues" evidence="1">
    <location>
        <begin position="56"/>
        <end position="70"/>
    </location>
</feature>
<dbReference type="Proteomes" id="UP001307889">
    <property type="component" value="Chromosome 2"/>
</dbReference>
<evidence type="ECO:0000256" key="1">
    <source>
        <dbReference type="SAM" id="MobiDB-lite"/>
    </source>
</evidence>
<accession>A0ABN7AI03</accession>
<evidence type="ECO:0008006" key="4">
    <source>
        <dbReference type="Google" id="ProtNLM"/>
    </source>
</evidence>
<feature type="region of interest" description="Disordered" evidence="1">
    <location>
        <begin position="55"/>
        <end position="74"/>
    </location>
</feature>
<proteinExistence type="predicted"/>
<gene>
    <name evidence="2" type="ORF">NTJ_03632</name>
</gene>
<name>A0ABN7AI03_9HEMI</name>
<protein>
    <recommendedName>
        <fullName evidence="4">Zinc finger SWIM domain-containing protein 4</fullName>
    </recommendedName>
</protein>